<feature type="transmembrane region" description="Helical" evidence="1">
    <location>
        <begin position="29"/>
        <end position="48"/>
    </location>
</feature>
<keyword evidence="1" id="KW-0812">Transmembrane</keyword>
<protein>
    <submittedName>
        <fullName evidence="2">Uncharacterized protein</fullName>
    </submittedName>
</protein>
<organism evidence="2">
    <name type="scientific">Oceaniferula spumae</name>
    <dbReference type="NCBI Taxonomy" id="2979115"/>
    <lineage>
        <taxon>Bacteria</taxon>
        <taxon>Pseudomonadati</taxon>
        <taxon>Verrucomicrobiota</taxon>
        <taxon>Verrucomicrobiia</taxon>
        <taxon>Verrucomicrobiales</taxon>
        <taxon>Verrucomicrobiaceae</taxon>
        <taxon>Oceaniferula</taxon>
    </lineage>
</organism>
<gene>
    <name evidence="2" type="ORF">NT6N_00050</name>
</gene>
<keyword evidence="1" id="KW-1133">Transmembrane helix</keyword>
<proteinExistence type="predicted"/>
<evidence type="ECO:0000313" key="2">
    <source>
        <dbReference type="EMBL" id="BDS04965.1"/>
    </source>
</evidence>
<feature type="transmembrane region" description="Helical" evidence="1">
    <location>
        <begin position="136"/>
        <end position="157"/>
    </location>
</feature>
<feature type="transmembrane region" description="Helical" evidence="1">
    <location>
        <begin position="100"/>
        <end position="124"/>
    </location>
</feature>
<sequence length="233" mass="25722">MFNQLTSSIPPLCRGNRGLLQGWLEKQPVVSLAFCIPAILVGCGMYGFTLGLWQGWEMASYVAIKLPLVIFATLLVNGLINGMLAMVLGSGISIRQSLQFLLAGFALMSIILASLSPITFFMALQAPEPHEPGAQQWHSTILLSHTFLIAYAGIIAHRSLLGHLRNFATSRLLGTRTFFAWLAGNLFVGAQISWIMRPFFGSPGLQVQFLRDHPMEGSFYETVWRSFLLLSGF</sequence>
<keyword evidence="1" id="KW-0472">Membrane</keyword>
<feature type="transmembrane region" description="Helical" evidence="1">
    <location>
        <begin position="178"/>
        <end position="196"/>
    </location>
</feature>
<name>A0AAT9FG53_9BACT</name>
<feature type="transmembrane region" description="Helical" evidence="1">
    <location>
        <begin position="68"/>
        <end position="88"/>
    </location>
</feature>
<dbReference type="AlphaFoldDB" id="A0AAT9FG53"/>
<reference evidence="2" key="1">
    <citation type="submission" date="2024-07" db="EMBL/GenBank/DDBJ databases">
        <title>Complete genome sequence of Verrucomicrobiaceae bacterium NT6N.</title>
        <authorList>
            <person name="Huang C."/>
            <person name="Takami H."/>
            <person name="Hamasaki K."/>
        </authorList>
    </citation>
    <scope>NUCLEOTIDE SEQUENCE</scope>
    <source>
        <strain evidence="2">NT6N</strain>
    </source>
</reference>
<accession>A0AAT9FG53</accession>
<evidence type="ECO:0000256" key="1">
    <source>
        <dbReference type="SAM" id="Phobius"/>
    </source>
</evidence>
<dbReference type="KEGG" id="osu:NT6N_00050"/>
<dbReference type="EMBL" id="AP026866">
    <property type="protein sequence ID" value="BDS04965.1"/>
    <property type="molecule type" value="Genomic_DNA"/>
</dbReference>